<keyword evidence="3" id="KW-0119">Carbohydrate metabolism</keyword>
<dbReference type="EMBL" id="VCDI01000003">
    <property type="protein sequence ID" value="TLU72527.1"/>
    <property type="molecule type" value="Genomic_DNA"/>
</dbReference>
<dbReference type="InterPro" id="IPR001764">
    <property type="entry name" value="Glyco_hydro_3_N"/>
</dbReference>
<dbReference type="Gene3D" id="3.40.50.1700">
    <property type="entry name" value="Glycoside hydrolase family 3 C-terminal domain"/>
    <property type="match status" value="1"/>
</dbReference>
<dbReference type="Proteomes" id="UP000305654">
    <property type="component" value="Unassembled WGS sequence"/>
</dbReference>
<keyword evidence="6" id="KW-1133">Transmembrane helix</keyword>
<reference evidence="8 9" key="1">
    <citation type="submission" date="2019-05" db="EMBL/GenBank/DDBJ databases">
        <authorList>
            <person name="Pankratov T."/>
            <person name="Grouzdev D."/>
        </authorList>
    </citation>
    <scope>NUCLEOTIDE SEQUENCE [LARGE SCALE GENOMIC DNA]</scope>
    <source>
        <strain evidence="8 9">KEBCLARHB70R</strain>
    </source>
</reference>
<dbReference type="InterPro" id="IPR036962">
    <property type="entry name" value="Glyco_hydro_3_N_sf"/>
</dbReference>
<evidence type="ECO:0000313" key="8">
    <source>
        <dbReference type="EMBL" id="TLU72527.1"/>
    </source>
</evidence>
<accession>A0A5R9J7N4</accession>
<dbReference type="InterPro" id="IPR050288">
    <property type="entry name" value="Cellulose_deg_GH3"/>
</dbReference>
<feature type="domain" description="PA14" evidence="7">
    <location>
        <begin position="422"/>
        <end position="575"/>
    </location>
</feature>
<dbReference type="SMART" id="SM01217">
    <property type="entry name" value="Fn3_like"/>
    <property type="match status" value="1"/>
</dbReference>
<dbReference type="Pfam" id="PF07691">
    <property type="entry name" value="PA14"/>
    <property type="match status" value="1"/>
</dbReference>
<dbReference type="Pfam" id="PF01915">
    <property type="entry name" value="Glyco_hydro_3_C"/>
    <property type="match status" value="1"/>
</dbReference>
<keyword evidence="9" id="KW-1185">Reference proteome</keyword>
<evidence type="ECO:0000259" key="7">
    <source>
        <dbReference type="PROSITE" id="PS51820"/>
    </source>
</evidence>
<evidence type="ECO:0000256" key="4">
    <source>
        <dbReference type="ARBA" id="ARBA00023295"/>
    </source>
</evidence>
<dbReference type="PRINTS" id="PR00133">
    <property type="entry name" value="GLHYDRLASE3"/>
</dbReference>
<dbReference type="SUPFAM" id="SSF52279">
    <property type="entry name" value="Beta-D-glucan exohydrolase, C-terminal domain"/>
    <property type="match status" value="1"/>
</dbReference>
<dbReference type="InterPro" id="IPR026891">
    <property type="entry name" value="Fn3-like"/>
</dbReference>
<dbReference type="Gene3D" id="2.60.40.10">
    <property type="entry name" value="Immunoglobulins"/>
    <property type="match status" value="1"/>
</dbReference>
<dbReference type="PANTHER" id="PTHR42715:SF10">
    <property type="entry name" value="BETA-GLUCOSIDASE"/>
    <property type="match status" value="1"/>
</dbReference>
<dbReference type="InterPro" id="IPR036881">
    <property type="entry name" value="Glyco_hydro_3_C_sf"/>
</dbReference>
<keyword evidence="2 5" id="KW-0378">Hydrolase</keyword>
<keyword evidence="4 5" id="KW-0326">Glycosidase</keyword>
<dbReference type="InterPro" id="IPR019800">
    <property type="entry name" value="Glyco_hydro_3_AS"/>
</dbReference>
<dbReference type="Pfam" id="PF00933">
    <property type="entry name" value="Glyco_hydro_3"/>
    <property type="match status" value="1"/>
</dbReference>
<sequence>MISIDGCRTAARPACVPRPATTNISARHTRRLRWAGAALPALLIGFAPLHAAIAGPVGNPADCPWLNTALPIATRVDMVLANMTVADEIALVQGNGTSESTPPAVPYVFFTAANPRLCIPGIGYEDGPAGVADTLTNVTQFPAGIAVAASFSKDDALLYGATLGAEQAAKGAGADLGPTVNIDRDPRWGRTFESLSEDPALTAGIGAAVIKGIQSQRVLAQVKHFDAYNQETNRNTQADDVIVSDRTLHEIYQPAFRAAINDAGSASLMCAYSSINGFYACQSRSLLTGVLRNELDFKGLVMSDYGAIHDLSAATAGTDSEQPENTYFGAPLQAAVTNGTLSRAVLNSQVEPILYEMFRYDFFNDPPPVTTSAVATSPQHVATSNALAEAGSVLLKDTASLLPLKPGANIAVIGPAASAQVTTSGGGSAHVVPGPIVSPLSGIQAAATGSVTYQQGLPTDAQLTPIPAGDLSTPYAATNYGGSYSATLTAPETGTYILGFSNPGSYTVSSLAINGTTLINNPGTPPVSVYSASIQLTAGQTYSLTLGGAGPASGLVWATPSTIQSYVAPAVAAARAAGTAIVVVADNTESEAADRPNLSLSSAQDALIEAVAAVNPHTVVVVQAGAPITMPWLGNVGAVLDTWYPGQTDGTAVADLLYGKANPGGHLPVTFPTSLSAIPTASAAQFPGQNNTVAYSEGLLVGYRWFDQNNVAPLFPFGFGLSYTTFRYSGLQVENSSVDGVTPVRVSATVTNTGSVAGSDAAQLYLGYPAAAGEPPRKLVDFRRVTLAPGETRRLTFTIRPSDEWWWNGTGWDESTGQYKVWIGDSSALSDLTATGSYSMQGGIGHRQVTVTAPRSFTAGAAGTAVVTLSAGGSQSLSDVDLSLAAPGGWKVQPTSATEFRNVLPGQALSVAFALTPPASAVTREVTLFGTADFAPGACPKAIDAQVANPVQLAQDAARGREPCPAAIRHGGVSARLLN</sequence>
<dbReference type="InterPro" id="IPR011658">
    <property type="entry name" value="PA14_dom"/>
</dbReference>
<dbReference type="PANTHER" id="PTHR42715">
    <property type="entry name" value="BETA-GLUCOSIDASE"/>
    <property type="match status" value="1"/>
</dbReference>
<evidence type="ECO:0000256" key="2">
    <source>
        <dbReference type="ARBA" id="ARBA00022801"/>
    </source>
</evidence>
<dbReference type="AlphaFoldDB" id="A0A5R9J7N4"/>
<dbReference type="InterPro" id="IPR017853">
    <property type="entry name" value="GH"/>
</dbReference>
<keyword evidence="6" id="KW-0472">Membrane</keyword>
<evidence type="ECO:0000256" key="6">
    <source>
        <dbReference type="SAM" id="Phobius"/>
    </source>
</evidence>
<protein>
    <submittedName>
        <fullName evidence="8">Glycosyl hydrolase family 3</fullName>
    </submittedName>
</protein>
<proteinExistence type="inferred from homology"/>
<dbReference type="GO" id="GO:0009251">
    <property type="term" value="P:glucan catabolic process"/>
    <property type="evidence" value="ECO:0007669"/>
    <property type="project" value="TreeGrafter"/>
</dbReference>
<dbReference type="GO" id="GO:0008422">
    <property type="term" value="F:beta-glucosidase activity"/>
    <property type="evidence" value="ECO:0007669"/>
    <property type="project" value="TreeGrafter"/>
</dbReference>
<dbReference type="InterPro" id="IPR013783">
    <property type="entry name" value="Ig-like_fold"/>
</dbReference>
<gene>
    <name evidence="8" type="ORF">FE263_10750</name>
</gene>
<comment type="similarity">
    <text evidence="1 5">Belongs to the glycosyl hydrolase 3 family.</text>
</comment>
<dbReference type="PROSITE" id="PS51820">
    <property type="entry name" value="PA14"/>
    <property type="match status" value="1"/>
</dbReference>
<comment type="caution">
    <text evidence="8">The sequence shown here is derived from an EMBL/GenBank/DDBJ whole genome shotgun (WGS) entry which is preliminary data.</text>
</comment>
<dbReference type="InterPro" id="IPR002772">
    <property type="entry name" value="Glyco_hydro_3_C"/>
</dbReference>
<dbReference type="Gene3D" id="2.60.120.380">
    <property type="match status" value="1"/>
</dbReference>
<dbReference type="Pfam" id="PF14310">
    <property type="entry name" value="Fn3-like"/>
    <property type="match status" value="1"/>
</dbReference>
<dbReference type="PROSITE" id="PS00775">
    <property type="entry name" value="GLYCOSYL_HYDROL_F3"/>
    <property type="match status" value="1"/>
</dbReference>
<evidence type="ECO:0000256" key="3">
    <source>
        <dbReference type="ARBA" id="ARBA00023277"/>
    </source>
</evidence>
<dbReference type="SUPFAM" id="SSF51445">
    <property type="entry name" value="(Trans)glycosidases"/>
    <property type="match status" value="1"/>
</dbReference>
<evidence type="ECO:0000313" key="9">
    <source>
        <dbReference type="Proteomes" id="UP000305654"/>
    </source>
</evidence>
<organism evidence="8 9">
    <name type="scientific">Lichenicoccus roseus</name>
    <dbReference type="NCBI Taxonomy" id="2683649"/>
    <lineage>
        <taxon>Bacteria</taxon>
        <taxon>Pseudomonadati</taxon>
        <taxon>Pseudomonadota</taxon>
        <taxon>Alphaproteobacteria</taxon>
        <taxon>Acetobacterales</taxon>
        <taxon>Acetobacteraceae</taxon>
        <taxon>Lichenicoccus</taxon>
    </lineage>
</organism>
<feature type="transmembrane region" description="Helical" evidence="6">
    <location>
        <begin position="34"/>
        <end position="53"/>
    </location>
</feature>
<keyword evidence="6" id="KW-0812">Transmembrane</keyword>
<evidence type="ECO:0000256" key="5">
    <source>
        <dbReference type="RuleBase" id="RU361161"/>
    </source>
</evidence>
<dbReference type="InterPro" id="IPR018905">
    <property type="entry name" value="A-galactase_NEW3"/>
</dbReference>
<evidence type="ECO:0000256" key="1">
    <source>
        <dbReference type="ARBA" id="ARBA00005336"/>
    </source>
</evidence>
<dbReference type="OrthoDB" id="9781691at2"/>
<dbReference type="Gene3D" id="3.20.20.300">
    <property type="entry name" value="Glycoside hydrolase, family 3, N-terminal domain"/>
    <property type="match status" value="1"/>
</dbReference>
<name>A0A5R9J7N4_9PROT</name>
<dbReference type="Pfam" id="PF10633">
    <property type="entry name" value="NPCBM_assoc"/>
    <property type="match status" value="1"/>
</dbReference>
<dbReference type="InterPro" id="IPR037524">
    <property type="entry name" value="PA14/GLEYA"/>
</dbReference>